<dbReference type="Gene3D" id="2.60.120.260">
    <property type="entry name" value="Galactose-binding domain-like"/>
    <property type="match status" value="1"/>
</dbReference>
<dbReference type="SUPFAM" id="SSF69848">
    <property type="entry name" value="LCCL domain"/>
    <property type="match status" value="1"/>
</dbReference>
<evidence type="ECO:0000256" key="3">
    <source>
        <dbReference type="ARBA" id="ARBA00022692"/>
    </source>
</evidence>
<dbReference type="Proteomes" id="UP000515152">
    <property type="component" value="Chromosome 11"/>
</dbReference>
<dbReference type="Gene3D" id="2.170.130.20">
    <property type="entry name" value="LCCL-like domain"/>
    <property type="match status" value="1"/>
</dbReference>
<dbReference type="InterPro" id="IPR000859">
    <property type="entry name" value="CUB_dom"/>
</dbReference>
<name>A0A6P3WBD5_CLUHA</name>
<comment type="caution">
    <text evidence="7">Lacks conserved residue(s) required for the propagation of feature annotation.</text>
</comment>
<dbReference type="PANTHER" id="PTHR46806">
    <property type="entry name" value="F5/8 TYPE C DOMAIN-CONTAINING PROTEIN"/>
    <property type="match status" value="1"/>
</dbReference>
<keyword evidence="5 8" id="KW-0472">Membrane</keyword>
<dbReference type="GO" id="GO:0005886">
    <property type="term" value="C:plasma membrane"/>
    <property type="evidence" value="ECO:0007669"/>
    <property type="project" value="TreeGrafter"/>
</dbReference>
<evidence type="ECO:0000256" key="4">
    <source>
        <dbReference type="ARBA" id="ARBA00022989"/>
    </source>
</evidence>
<dbReference type="AlphaFoldDB" id="A0A6P3WBD5"/>
<dbReference type="InterPro" id="IPR035914">
    <property type="entry name" value="Sperma_CUB_dom_sf"/>
</dbReference>
<keyword evidence="2" id="KW-0597">Phosphoprotein</keyword>
<accession>A0A6P3WBD5</accession>
<dbReference type="PROSITE" id="PS50820">
    <property type="entry name" value="LCCL"/>
    <property type="match status" value="1"/>
</dbReference>
<dbReference type="Pfam" id="PF00754">
    <property type="entry name" value="F5_F8_type_C"/>
    <property type="match status" value="1"/>
</dbReference>
<evidence type="ECO:0000259" key="11">
    <source>
        <dbReference type="PROSITE" id="PS50022"/>
    </source>
</evidence>
<feature type="domain" description="LCCL" evidence="12">
    <location>
        <begin position="152"/>
        <end position="248"/>
    </location>
</feature>
<keyword evidence="6 7" id="KW-1015">Disulfide bond</keyword>
<dbReference type="InterPro" id="IPR008979">
    <property type="entry name" value="Galactose-bd-like_sf"/>
</dbReference>
<feature type="signal peptide" evidence="9">
    <location>
        <begin position="1"/>
        <end position="31"/>
    </location>
</feature>
<evidence type="ECO:0000256" key="7">
    <source>
        <dbReference type="PROSITE-ProRule" id="PRU00059"/>
    </source>
</evidence>
<feature type="disulfide bond" evidence="7">
    <location>
        <begin position="37"/>
        <end position="64"/>
    </location>
</feature>
<feature type="domain" description="F5/8 type C" evidence="11">
    <location>
        <begin position="295"/>
        <end position="400"/>
    </location>
</feature>
<proteinExistence type="predicted"/>
<dbReference type="InterPro" id="IPR004043">
    <property type="entry name" value="LCCL"/>
</dbReference>
<dbReference type="PROSITE" id="PS50022">
    <property type="entry name" value="FA58C_3"/>
    <property type="match status" value="1"/>
</dbReference>
<dbReference type="InterPro" id="IPR050633">
    <property type="entry name" value="Neuropilin_MCO_CoagFactor"/>
</dbReference>
<keyword evidence="4 8" id="KW-1133">Transmembrane helix</keyword>
<dbReference type="GO" id="GO:0038023">
    <property type="term" value="F:signaling receptor activity"/>
    <property type="evidence" value="ECO:0007669"/>
    <property type="project" value="TreeGrafter"/>
</dbReference>
<keyword evidence="13" id="KW-1185">Reference proteome</keyword>
<sequence length="662" mass="72419">MQASSGNIWDALESLSYLWLILSAEALLVSGQEGNGCGHSVLGTKSGTLTSMNYPGTYPNHTQCDWRIRVPQGKTLRLFFGDFNLEESENCQSGSLTIADGQEAVILGPMCGHLDAAGRNVTVNSSEVTVRFVSGTHRSGRGFLMSYSTNEHPDLISCLHKGTHFSPQHFSVFCPAGCKEVKGDIWGRSEPGYRDTSVLCKAAIHAGVFSDSQGGQLRVSQERGITLYESSFANGILSKTGSLSDKKLVFTKACNGQLAVAAYNMSTVWEDTDGLGQRVTWMPGASDATGQPLQWAASTADKEPWLELELRERSTVTGIILKGTSRFYIESYSLMYSKDRKTWKLYKGALSKDKKVFEAHSDGHVLVLNSLFPPVAARYLLLQPLTWHLRASAGVQVLGCPMPRGRSGVYVSNRMPLPTEKLPLEPVTTESPILIETSDQSSSQPMIVAVGVILGLLLCVGCLVAGLWWRRRRRKTQMKKCSLDKDCHGFHIKTLPGADSELTPYPLTRSVHDALPNPPLNDYAEPDVLSGGAKLASTFRPSLEEGYTTPFTLNHYDIPGRLPEYAEPLPPEPEYATPFGEQPMDPSLTPPLAMLQNSRHLPQHGMRIVPGLARYDSPPQKGLANGYCSPSSLASGAQRDSVVYAEPQPVEPLLKHTYHEPL</sequence>
<feature type="domain" description="CUB" evidence="10">
    <location>
        <begin position="37"/>
        <end position="150"/>
    </location>
</feature>
<evidence type="ECO:0000313" key="14">
    <source>
        <dbReference type="RefSeq" id="XP_012694234.2"/>
    </source>
</evidence>
<dbReference type="PROSITE" id="PS01180">
    <property type="entry name" value="CUB"/>
    <property type="match status" value="1"/>
</dbReference>
<evidence type="ECO:0000256" key="1">
    <source>
        <dbReference type="ARBA" id="ARBA00004479"/>
    </source>
</evidence>
<organism evidence="13 14">
    <name type="scientific">Clupea harengus</name>
    <name type="common">Atlantic herring</name>
    <dbReference type="NCBI Taxonomy" id="7950"/>
    <lineage>
        <taxon>Eukaryota</taxon>
        <taxon>Metazoa</taxon>
        <taxon>Chordata</taxon>
        <taxon>Craniata</taxon>
        <taxon>Vertebrata</taxon>
        <taxon>Euteleostomi</taxon>
        <taxon>Actinopterygii</taxon>
        <taxon>Neopterygii</taxon>
        <taxon>Teleostei</taxon>
        <taxon>Clupei</taxon>
        <taxon>Clupeiformes</taxon>
        <taxon>Clupeoidei</taxon>
        <taxon>Clupeidae</taxon>
        <taxon>Clupea</taxon>
    </lineage>
</organism>
<dbReference type="CDD" id="cd00041">
    <property type="entry name" value="CUB"/>
    <property type="match status" value="1"/>
</dbReference>
<protein>
    <submittedName>
        <fullName evidence="14">Discoidin, CUB and LCCL domain-containing protein 1 isoform X1</fullName>
    </submittedName>
</protein>
<dbReference type="Pfam" id="PF00431">
    <property type="entry name" value="CUB"/>
    <property type="match status" value="1"/>
</dbReference>
<keyword evidence="9" id="KW-0732">Signal</keyword>
<dbReference type="SMART" id="SM00231">
    <property type="entry name" value="FA58C"/>
    <property type="match status" value="1"/>
</dbReference>
<feature type="chain" id="PRO_5028444497" evidence="9">
    <location>
        <begin position="32"/>
        <end position="662"/>
    </location>
</feature>
<reference evidence="14" key="1">
    <citation type="submission" date="2025-08" db="UniProtKB">
        <authorList>
            <consortium name="RefSeq"/>
        </authorList>
    </citation>
    <scope>IDENTIFICATION</scope>
</reference>
<evidence type="ECO:0000256" key="5">
    <source>
        <dbReference type="ARBA" id="ARBA00023136"/>
    </source>
</evidence>
<evidence type="ECO:0000313" key="13">
    <source>
        <dbReference type="Proteomes" id="UP000515152"/>
    </source>
</evidence>
<dbReference type="GeneID" id="105910098"/>
<dbReference type="InterPro" id="IPR000421">
    <property type="entry name" value="FA58C"/>
</dbReference>
<feature type="transmembrane region" description="Helical" evidence="8">
    <location>
        <begin position="446"/>
        <end position="469"/>
    </location>
</feature>
<evidence type="ECO:0000256" key="9">
    <source>
        <dbReference type="SAM" id="SignalP"/>
    </source>
</evidence>
<evidence type="ECO:0000259" key="12">
    <source>
        <dbReference type="PROSITE" id="PS50820"/>
    </source>
</evidence>
<dbReference type="PANTHER" id="PTHR46806:SF6">
    <property type="entry name" value="DISCOIDIN, CUB AND LCCL DOMAIN CONTAINING 1"/>
    <property type="match status" value="1"/>
</dbReference>
<evidence type="ECO:0000259" key="10">
    <source>
        <dbReference type="PROSITE" id="PS01180"/>
    </source>
</evidence>
<dbReference type="OrthoDB" id="6369184at2759"/>
<dbReference type="SMART" id="SM00603">
    <property type="entry name" value="LCCL"/>
    <property type="match status" value="1"/>
</dbReference>
<keyword evidence="3 8" id="KW-0812">Transmembrane</keyword>
<dbReference type="KEGG" id="char:105910098"/>
<evidence type="ECO:0000256" key="6">
    <source>
        <dbReference type="ARBA" id="ARBA00023157"/>
    </source>
</evidence>
<dbReference type="RefSeq" id="XP_012694234.2">
    <property type="nucleotide sequence ID" value="XM_012838780.3"/>
</dbReference>
<dbReference type="SUPFAM" id="SSF49854">
    <property type="entry name" value="Spermadhesin, CUB domain"/>
    <property type="match status" value="1"/>
</dbReference>
<dbReference type="InterPro" id="IPR036609">
    <property type="entry name" value="LCCL_sf"/>
</dbReference>
<dbReference type="Pfam" id="PF03815">
    <property type="entry name" value="LCCL"/>
    <property type="match status" value="1"/>
</dbReference>
<dbReference type="SMART" id="SM00042">
    <property type="entry name" value="CUB"/>
    <property type="match status" value="1"/>
</dbReference>
<gene>
    <name evidence="14" type="primary">si:dkey-34d22.1</name>
</gene>
<dbReference type="Gene3D" id="2.60.120.290">
    <property type="entry name" value="Spermadhesin, CUB domain"/>
    <property type="match status" value="1"/>
</dbReference>
<dbReference type="SUPFAM" id="SSF49785">
    <property type="entry name" value="Galactose-binding domain-like"/>
    <property type="match status" value="1"/>
</dbReference>
<evidence type="ECO:0000256" key="2">
    <source>
        <dbReference type="ARBA" id="ARBA00022553"/>
    </source>
</evidence>
<evidence type="ECO:0000256" key="8">
    <source>
        <dbReference type="SAM" id="Phobius"/>
    </source>
</evidence>
<dbReference type="FunFam" id="2.60.120.290:FF:000005">
    <property type="entry name" value="Procollagen C-endopeptidase enhancer 1"/>
    <property type="match status" value="1"/>
</dbReference>
<comment type="subcellular location">
    <subcellularLocation>
        <location evidence="1">Membrane</location>
        <topology evidence="1">Single-pass type I membrane protein</topology>
    </subcellularLocation>
</comment>